<evidence type="ECO:0000256" key="2">
    <source>
        <dbReference type="ARBA" id="ARBA00022989"/>
    </source>
</evidence>
<dbReference type="EMBL" id="JABBFX010000003">
    <property type="protein sequence ID" value="NML47841.1"/>
    <property type="molecule type" value="Genomic_DNA"/>
</dbReference>
<comment type="caution">
    <text evidence="6">The sequence shown here is derived from an EMBL/GenBank/DDBJ whole genome shotgun (WGS) entry which is preliminary data.</text>
</comment>
<evidence type="ECO:0000256" key="3">
    <source>
        <dbReference type="ARBA" id="ARBA00023136"/>
    </source>
</evidence>
<evidence type="ECO:0000256" key="1">
    <source>
        <dbReference type="ARBA" id="ARBA00022692"/>
    </source>
</evidence>
<dbReference type="InterPro" id="IPR011701">
    <property type="entry name" value="MFS"/>
</dbReference>
<feature type="transmembrane region" description="Helical" evidence="4">
    <location>
        <begin position="211"/>
        <end position="231"/>
    </location>
</feature>
<evidence type="ECO:0000313" key="7">
    <source>
        <dbReference type="Proteomes" id="UP000541185"/>
    </source>
</evidence>
<sequence length="390" mass="40807">MTPGLVRLMAAGAGLCVASNYFAQPLLALFAQAFGLTSTQAALLVTFAQLGYICGLLFVVPLGDLLERRRLLVTCTALSTVFLAAMGLAPGFHALLGVSVLLGSTTVAAQILVPLAAHMAPDATRGRVVSTVMSGLLIGILLARFAAGLIAEVAGWRAVYLLAAVLMAGFCWLCQRRLPRVEPTAKGSYPALLKTIVHLFLDEPVLRRRGLIGGLLFGAFAAFWTAMAFMLRESWHAGEAAIGAVALVGAIGAMSARFAGRLADWGWARVSTGVFVLLVVASWALLFLGTHSLVALIAGVVLLDLGLQGAHISNQSEVYRLDAKARSRLTTVYMSMYFSGGAVGSALTGPAYAQYGWAGACAIGAAMAVGALLVWAIGELRFPIASMRHG</sequence>
<dbReference type="Proteomes" id="UP000541185">
    <property type="component" value="Unassembled WGS sequence"/>
</dbReference>
<feature type="transmembrane region" description="Helical" evidence="4">
    <location>
        <begin position="266"/>
        <end position="286"/>
    </location>
</feature>
<organism evidence="6 7">
    <name type="scientific">Ramlibacter agri</name>
    <dbReference type="NCBI Taxonomy" id="2728837"/>
    <lineage>
        <taxon>Bacteria</taxon>
        <taxon>Pseudomonadati</taxon>
        <taxon>Pseudomonadota</taxon>
        <taxon>Betaproteobacteria</taxon>
        <taxon>Burkholderiales</taxon>
        <taxon>Comamonadaceae</taxon>
        <taxon>Ramlibacter</taxon>
    </lineage>
</organism>
<dbReference type="SUPFAM" id="SSF103473">
    <property type="entry name" value="MFS general substrate transporter"/>
    <property type="match status" value="1"/>
</dbReference>
<feature type="transmembrane region" description="Helical" evidence="4">
    <location>
        <begin position="355"/>
        <end position="378"/>
    </location>
</feature>
<keyword evidence="3 4" id="KW-0472">Membrane</keyword>
<dbReference type="InterPro" id="IPR020846">
    <property type="entry name" value="MFS_dom"/>
</dbReference>
<reference evidence="6 7" key="1">
    <citation type="submission" date="2020-04" db="EMBL/GenBank/DDBJ databases">
        <title>Ramlibacter sp. G-1-2-2 isolated from soil.</title>
        <authorList>
            <person name="Dahal R.H."/>
        </authorList>
    </citation>
    <scope>NUCLEOTIDE SEQUENCE [LARGE SCALE GENOMIC DNA]</scope>
    <source>
        <strain evidence="6 7">G-1-2-2</strain>
    </source>
</reference>
<feature type="transmembrane region" description="Helical" evidence="4">
    <location>
        <begin position="95"/>
        <end position="116"/>
    </location>
</feature>
<dbReference type="InterPro" id="IPR036259">
    <property type="entry name" value="MFS_trans_sf"/>
</dbReference>
<feature type="transmembrane region" description="Helical" evidence="4">
    <location>
        <begin position="71"/>
        <end position="89"/>
    </location>
</feature>
<gene>
    <name evidence="6" type="ORF">HHL11_29095</name>
</gene>
<feature type="transmembrane region" description="Helical" evidence="4">
    <location>
        <begin position="237"/>
        <end position="259"/>
    </location>
</feature>
<protein>
    <submittedName>
        <fullName evidence="6">MFS transporter</fullName>
    </submittedName>
</protein>
<proteinExistence type="predicted"/>
<feature type="transmembrane region" description="Helical" evidence="4">
    <location>
        <begin position="40"/>
        <end position="59"/>
    </location>
</feature>
<feature type="transmembrane region" description="Helical" evidence="4">
    <location>
        <begin position="331"/>
        <end position="349"/>
    </location>
</feature>
<dbReference type="PROSITE" id="PS50850">
    <property type="entry name" value="MFS"/>
    <property type="match status" value="1"/>
</dbReference>
<dbReference type="Gene3D" id="1.20.1250.20">
    <property type="entry name" value="MFS general substrate transporter like domains"/>
    <property type="match status" value="1"/>
</dbReference>
<dbReference type="CDD" id="cd17324">
    <property type="entry name" value="MFS_NepI_like"/>
    <property type="match status" value="1"/>
</dbReference>
<dbReference type="RefSeq" id="WP_169422099.1">
    <property type="nucleotide sequence ID" value="NZ_JABBFX010000003.1"/>
</dbReference>
<keyword evidence="7" id="KW-1185">Reference proteome</keyword>
<keyword evidence="1 4" id="KW-0812">Transmembrane</keyword>
<feature type="transmembrane region" description="Helical" evidence="4">
    <location>
        <begin position="157"/>
        <end position="174"/>
    </location>
</feature>
<accession>A0A848HER7</accession>
<evidence type="ECO:0000313" key="6">
    <source>
        <dbReference type="EMBL" id="NML47841.1"/>
    </source>
</evidence>
<evidence type="ECO:0000259" key="5">
    <source>
        <dbReference type="PROSITE" id="PS50850"/>
    </source>
</evidence>
<feature type="domain" description="Major facilitator superfamily (MFS) profile" evidence="5">
    <location>
        <begin position="1"/>
        <end position="382"/>
    </location>
</feature>
<dbReference type="PANTHER" id="PTHR42910">
    <property type="entry name" value="TRANSPORTER SCO4007-RELATED"/>
    <property type="match status" value="1"/>
</dbReference>
<name>A0A848HER7_9BURK</name>
<dbReference type="GO" id="GO:0022857">
    <property type="term" value="F:transmembrane transporter activity"/>
    <property type="evidence" value="ECO:0007669"/>
    <property type="project" value="InterPro"/>
</dbReference>
<dbReference type="AlphaFoldDB" id="A0A848HER7"/>
<feature type="transmembrane region" description="Helical" evidence="4">
    <location>
        <begin position="292"/>
        <end position="310"/>
    </location>
</feature>
<keyword evidence="2 4" id="KW-1133">Transmembrane helix</keyword>
<feature type="transmembrane region" description="Helical" evidence="4">
    <location>
        <begin position="128"/>
        <end position="151"/>
    </location>
</feature>
<dbReference type="Pfam" id="PF07690">
    <property type="entry name" value="MFS_1"/>
    <property type="match status" value="1"/>
</dbReference>
<evidence type="ECO:0000256" key="4">
    <source>
        <dbReference type="SAM" id="Phobius"/>
    </source>
</evidence>
<dbReference type="PANTHER" id="PTHR42910:SF1">
    <property type="entry name" value="MAJOR FACILITATOR SUPERFAMILY (MFS) PROFILE DOMAIN-CONTAINING PROTEIN"/>
    <property type="match status" value="1"/>
</dbReference>